<feature type="chain" id="PRO_5031010590" description="Soluble ligand binding domain-containing protein" evidence="2">
    <location>
        <begin position="28"/>
        <end position="149"/>
    </location>
</feature>
<keyword evidence="1" id="KW-0812">Transmembrane</keyword>
<name>A0A7V0T6F2_UNCW3</name>
<gene>
    <name evidence="4" type="ORF">ENN51_07200</name>
</gene>
<keyword evidence="2" id="KW-0732">Signal</keyword>
<dbReference type="InterPro" id="IPR019554">
    <property type="entry name" value="Soluble_ligand-bd"/>
</dbReference>
<accession>A0A7V0T6F2</accession>
<evidence type="ECO:0000256" key="2">
    <source>
        <dbReference type="SAM" id="SignalP"/>
    </source>
</evidence>
<dbReference type="Gene3D" id="3.10.560.10">
    <property type="entry name" value="Outer membrane lipoprotein wza domain like"/>
    <property type="match status" value="1"/>
</dbReference>
<organism evidence="4">
    <name type="scientific">candidate division WOR-3 bacterium</name>
    <dbReference type="NCBI Taxonomy" id="2052148"/>
    <lineage>
        <taxon>Bacteria</taxon>
        <taxon>Bacteria division WOR-3</taxon>
    </lineage>
</organism>
<evidence type="ECO:0000256" key="1">
    <source>
        <dbReference type="SAM" id="Phobius"/>
    </source>
</evidence>
<feature type="transmembrane region" description="Helical" evidence="1">
    <location>
        <begin position="128"/>
        <end position="148"/>
    </location>
</feature>
<proteinExistence type="predicted"/>
<feature type="signal peptide" evidence="2">
    <location>
        <begin position="1"/>
        <end position="27"/>
    </location>
</feature>
<evidence type="ECO:0000313" key="4">
    <source>
        <dbReference type="EMBL" id="HDR00050.1"/>
    </source>
</evidence>
<dbReference type="EMBL" id="DSBX01000267">
    <property type="protein sequence ID" value="HDR00050.1"/>
    <property type="molecule type" value="Genomic_DNA"/>
</dbReference>
<keyword evidence="1" id="KW-0472">Membrane</keyword>
<feature type="domain" description="Soluble ligand binding" evidence="3">
    <location>
        <begin position="44"/>
        <end position="90"/>
    </location>
</feature>
<reference evidence="4" key="1">
    <citation type="journal article" date="2020" name="mSystems">
        <title>Genome- and Community-Level Interaction Insights into Carbon Utilization and Element Cycling Functions of Hydrothermarchaeota in Hydrothermal Sediment.</title>
        <authorList>
            <person name="Zhou Z."/>
            <person name="Liu Y."/>
            <person name="Xu W."/>
            <person name="Pan J."/>
            <person name="Luo Z.H."/>
            <person name="Li M."/>
        </authorList>
    </citation>
    <scope>NUCLEOTIDE SEQUENCE [LARGE SCALE GENOMIC DNA]</scope>
    <source>
        <strain evidence="4">SpSt-1182</strain>
    </source>
</reference>
<dbReference type="AlphaFoldDB" id="A0A7V0T6F2"/>
<comment type="caution">
    <text evidence="4">The sequence shown here is derived from an EMBL/GenBank/DDBJ whole genome shotgun (WGS) entry which is preliminary data.</text>
</comment>
<protein>
    <recommendedName>
        <fullName evidence="3">Soluble ligand binding domain-containing protein</fullName>
    </recommendedName>
</protein>
<sequence length="149" mass="15641">MRNVKTVLAVLFAAVALVAAHSSGSRAAASVAGREPAPGTVRASVWGAVTRPGQYRLAGAPDVLELMSAAGGPSADADLGRVLLIREVDGSRHRLDIGRFADAEPLFLVSGDVLIVPEHFWRKVQRSLPLVTTLVTLANLAVTITLLAR</sequence>
<dbReference type="Proteomes" id="UP000885672">
    <property type="component" value="Unassembled WGS sequence"/>
</dbReference>
<keyword evidence="1" id="KW-1133">Transmembrane helix</keyword>
<dbReference type="Pfam" id="PF10531">
    <property type="entry name" value="SLBB"/>
    <property type="match status" value="1"/>
</dbReference>
<evidence type="ECO:0000259" key="3">
    <source>
        <dbReference type="Pfam" id="PF10531"/>
    </source>
</evidence>